<feature type="transmembrane region" description="Helical" evidence="4">
    <location>
        <begin position="244"/>
        <end position="267"/>
    </location>
</feature>
<dbReference type="SUPFAM" id="SSF103473">
    <property type="entry name" value="MFS general substrate transporter"/>
    <property type="match status" value="1"/>
</dbReference>
<keyword evidence="1 4" id="KW-0812">Transmembrane</keyword>
<reference evidence="6 7" key="1">
    <citation type="submission" date="2019-02" db="EMBL/GenBank/DDBJ databases">
        <title>Genomic Encyclopedia of Type Strains, Phase IV (KMG-IV): sequencing the most valuable type-strain genomes for metagenomic binning, comparative biology and taxonomic classification.</title>
        <authorList>
            <person name="Goeker M."/>
        </authorList>
    </citation>
    <scope>NUCLEOTIDE SEQUENCE [LARGE SCALE GENOMIC DNA]</scope>
    <source>
        <strain evidence="6 7">DSM 21223</strain>
    </source>
</reference>
<feature type="transmembrane region" description="Helical" evidence="4">
    <location>
        <begin position="279"/>
        <end position="306"/>
    </location>
</feature>
<evidence type="ECO:0000256" key="1">
    <source>
        <dbReference type="ARBA" id="ARBA00022692"/>
    </source>
</evidence>
<protein>
    <submittedName>
        <fullName evidence="6">MFS family arabinose efflux permease</fullName>
    </submittedName>
</protein>
<feature type="transmembrane region" description="Helical" evidence="4">
    <location>
        <begin position="380"/>
        <end position="399"/>
    </location>
</feature>
<feature type="transmembrane region" description="Helical" evidence="4">
    <location>
        <begin position="205"/>
        <end position="224"/>
    </location>
</feature>
<keyword evidence="3 4" id="KW-0472">Membrane</keyword>
<feature type="transmembrane region" description="Helical" evidence="4">
    <location>
        <begin position="318"/>
        <end position="334"/>
    </location>
</feature>
<evidence type="ECO:0000256" key="4">
    <source>
        <dbReference type="SAM" id="Phobius"/>
    </source>
</evidence>
<evidence type="ECO:0000313" key="6">
    <source>
        <dbReference type="EMBL" id="RZT89586.1"/>
    </source>
</evidence>
<dbReference type="Pfam" id="PF07690">
    <property type="entry name" value="MFS_1"/>
    <property type="match status" value="1"/>
</dbReference>
<feature type="transmembrane region" description="Helical" evidence="4">
    <location>
        <begin position="113"/>
        <end position="131"/>
    </location>
</feature>
<feature type="transmembrane region" description="Helical" evidence="4">
    <location>
        <begin position="405"/>
        <end position="429"/>
    </location>
</feature>
<feature type="transmembrane region" description="Helical" evidence="4">
    <location>
        <begin position="340"/>
        <end position="359"/>
    </location>
</feature>
<feature type="transmembrane region" description="Helical" evidence="4">
    <location>
        <begin position="50"/>
        <end position="73"/>
    </location>
</feature>
<accession>A0ABY0IPT0</accession>
<feature type="transmembrane region" description="Helical" evidence="4">
    <location>
        <begin position="180"/>
        <end position="199"/>
    </location>
</feature>
<evidence type="ECO:0000259" key="5">
    <source>
        <dbReference type="PROSITE" id="PS50850"/>
    </source>
</evidence>
<organism evidence="6 7">
    <name type="scientific">Azospira oryzae</name>
    <dbReference type="NCBI Taxonomy" id="146939"/>
    <lineage>
        <taxon>Bacteria</taxon>
        <taxon>Pseudomonadati</taxon>
        <taxon>Pseudomonadota</taxon>
        <taxon>Betaproteobacteria</taxon>
        <taxon>Rhodocyclales</taxon>
        <taxon>Rhodocyclaceae</taxon>
        <taxon>Azospira</taxon>
    </lineage>
</organism>
<feature type="domain" description="Major facilitator superfamily (MFS) profile" evidence="5">
    <location>
        <begin position="44"/>
        <end position="434"/>
    </location>
</feature>
<dbReference type="Proteomes" id="UP000292136">
    <property type="component" value="Unassembled WGS sequence"/>
</dbReference>
<comment type="caution">
    <text evidence="6">The sequence shown here is derived from an EMBL/GenBank/DDBJ whole genome shotgun (WGS) entry which is preliminary data.</text>
</comment>
<keyword evidence="7" id="KW-1185">Reference proteome</keyword>
<sequence>MGTDSNAAVASPEPVALAAAVTDTTAASAGAEAGEAAGLQRRREYATISVVGFAHGVSHFFHLLLAPLFPWLMQEFGLSFTQVGATMTLFFVVSGIGQALAGFAVDRLGARRVLFFGVSCLAAAGVALALAHSYAGLFLAAGLAGLGNAVFHPADFTLLNRHVSAARLGHAFSIHGLSGNLGWAAAPAFLTGIAALAGWRGAALGAGAVALLALGLLVCFRHLLADPPHGASRHDGAPGSPFAFLGCGPVWLCFGFFLFTTTAFGAFQNFGSPVLQQVYGLSVGLAASAITAFLLGGAGGMALGGFLAGKAMAHDRRIALILSTAALLALLLASGAVPGALVPLLMACIGFCNGLAGPSRDLLVRRAAAARFGQQAFGRVYGFVYSGLDTGLALSPLLFGPMLDAGHFASVLVGVAILQSIAVLTALGVGRRQV</sequence>
<dbReference type="PANTHER" id="PTHR43129">
    <property type="entry name" value="FOSMIDOMYCIN RESISTANCE PROTEIN"/>
    <property type="match status" value="1"/>
</dbReference>
<evidence type="ECO:0000256" key="3">
    <source>
        <dbReference type="ARBA" id="ARBA00023136"/>
    </source>
</evidence>
<evidence type="ECO:0000256" key="2">
    <source>
        <dbReference type="ARBA" id="ARBA00022989"/>
    </source>
</evidence>
<dbReference type="PANTHER" id="PTHR43129:SF1">
    <property type="entry name" value="FOSMIDOMYCIN RESISTANCE PROTEIN"/>
    <property type="match status" value="1"/>
</dbReference>
<dbReference type="EMBL" id="SHKM01000001">
    <property type="protein sequence ID" value="RZT89586.1"/>
    <property type="molecule type" value="Genomic_DNA"/>
</dbReference>
<dbReference type="InterPro" id="IPR011701">
    <property type="entry name" value="MFS"/>
</dbReference>
<dbReference type="InterPro" id="IPR020846">
    <property type="entry name" value="MFS_dom"/>
</dbReference>
<dbReference type="PROSITE" id="PS50850">
    <property type="entry name" value="MFS"/>
    <property type="match status" value="1"/>
</dbReference>
<dbReference type="Gene3D" id="1.20.1250.20">
    <property type="entry name" value="MFS general substrate transporter like domains"/>
    <property type="match status" value="1"/>
</dbReference>
<evidence type="ECO:0000313" key="7">
    <source>
        <dbReference type="Proteomes" id="UP000292136"/>
    </source>
</evidence>
<proteinExistence type="predicted"/>
<dbReference type="InterPro" id="IPR036259">
    <property type="entry name" value="MFS_trans_sf"/>
</dbReference>
<keyword evidence="2 4" id="KW-1133">Transmembrane helix</keyword>
<gene>
    <name evidence="6" type="ORF">EV678_0376</name>
</gene>
<dbReference type="RefSeq" id="WP_130458313.1">
    <property type="nucleotide sequence ID" value="NZ_SHKM01000001.1"/>
</dbReference>
<feature type="transmembrane region" description="Helical" evidence="4">
    <location>
        <begin position="137"/>
        <end position="159"/>
    </location>
</feature>
<feature type="transmembrane region" description="Helical" evidence="4">
    <location>
        <begin position="79"/>
        <end position="101"/>
    </location>
</feature>
<name>A0ABY0IPT0_9RHOO</name>